<evidence type="ECO:0000256" key="1">
    <source>
        <dbReference type="SAM" id="MobiDB-lite"/>
    </source>
</evidence>
<sequence length="291" mass="33144">MSVHWATGTNFTELQNLSSESGIEESESSASPSSANDSESEAEYRESEIDSDEDLDELVLKSLPEPPRHPRIRSALSKVNNRENYTKDGVKWAIDAWRFYLGYPQYILKYSLPGSKDEAYSLIWGKDLPNDLLLHYNHEESSWLDKKGQGRENRDPEFVMGFAWSSYTEEPFTPNPQWDKCTSDSLDPAMFDEMFALVRWDDGKKTWETGTMIAQLKGLDAFLRWLPDMVTGTRKRWAEIRKAASSIQKAASLGSDPVGEVADQLRRKAFFGDGSRARRVVHTSKGTITRR</sequence>
<gene>
    <name evidence="2" type="ORF">K469DRAFT_686701</name>
</gene>
<keyword evidence="3" id="KW-1185">Reference proteome</keyword>
<dbReference type="Proteomes" id="UP000800200">
    <property type="component" value="Unassembled WGS sequence"/>
</dbReference>
<proteinExistence type="predicted"/>
<name>A0A6A6EUP4_9PEZI</name>
<feature type="region of interest" description="Disordered" evidence="1">
    <location>
        <begin position="1"/>
        <end position="53"/>
    </location>
</feature>
<dbReference type="EMBL" id="ML994611">
    <property type="protein sequence ID" value="KAF2194723.1"/>
    <property type="molecule type" value="Genomic_DNA"/>
</dbReference>
<accession>A0A6A6EUP4</accession>
<organism evidence="2 3">
    <name type="scientific">Zopfia rhizophila CBS 207.26</name>
    <dbReference type="NCBI Taxonomy" id="1314779"/>
    <lineage>
        <taxon>Eukaryota</taxon>
        <taxon>Fungi</taxon>
        <taxon>Dikarya</taxon>
        <taxon>Ascomycota</taxon>
        <taxon>Pezizomycotina</taxon>
        <taxon>Dothideomycetes</taxon>
        <taxon>Dothideomycetes incertae sedis</taxon>
        <taxon>Zopfiaceae</taxon>
        <taxon>Zopfia</taxon>
    </lineage>
</organism>
<feature type="compositionally biased region" description="Low complexity" evidence="1">
    <location>
        <begin position="28"/>
        <end position="37"/>
    </location>
</feature>
<reference evidence="2" key="1">
    <citation type="journal article" date="2020" name="Stud. Mycol.">
        <title>101 Dothideomycetes genomes: a test case for predicting lifestyles and emergence of pathogens.</title>
        <authorList>
            <person name="Haridas S."/>
            <person name="Albert R."/>
            <person name="Binder M."/>
            <person name="Bloem J."/>
            <person name="Labutti K."/>
            <person name="Salamov A."/>
            <person name="Andreopoulos B."/>
            <person name="Baker S."/>
            <person name="Barry K."/>
            <person name="Bills G."/>
            <person name="Bluhm B."/>
            <person name="Cannon C."/>
            <person name="Castanera R."/>
            <person name="Culley D."/>
            <person name="Daum C."/>
            <person name="Ezra D."/>
            <person name="Gonzalez J."/>
            <person name="Henrissat B."/>
            <person name="Kuo A."/>
            <person name="Liang C."/>
            <person name="Lipzen A."/>
            <person name="Lutzoni F."/>
            <person name="Magnuson J."/>
            <person name="Mondo S."/>
            <person name="Nolan M."/>
            <person name="Ohm R."/>
            <person name="Pangilinan J."/>
            <person name="Park H.-J."/>
            <person name="Ramirez L."/>
            <person name="Alfaro M."/>
            <person name="Sun H."/>
            <person name="Tritt A."/>
            <person name="Yoshinaga Y."/>
            <person name="Zwiers L.-H."/>
            <person name="Turgeon B."/>
            <person name="Goodwin S."/>
            <person name="Spatafora J."/>
            <person name="Crous P."/>
            <person name="Grigoriev I."/>
        </authorList>
    </citation>
    <scope>NUCLEOTIDE SEQUENCE</scope>
    <source>
        <strain evidence="2">CBS 207.26</strain>
    </source>
</reference>
<dbReference type="AlphaFoldDB" id="A0A6A6EUP4"/>
<protein>
    <submittedName>
        <fullName evidence="2">Uncharacterized protein</fullName>
    </submittedName>
</protein>
<feature type="compositionally biased region" description="Polar residues" evidence="1">
    <location>
        <begin position="7"/>
        <end position="17"/>
    </location>
</feature>
<evidence type="ECO:0000313" key="2">
    <source>
        <dbReference type="EMBL" id="KAF2194723.1"/>
    </source>
</evidence>
<evidence type="ECO:0000313" key="3">
    <source>
        <dbReference type="Proteomes" id="UP000800200"/>
    </source>
</evidence>
<dbReference type="OrthoDB" id="10599393at2759"/>